<evidence type="ECO:0000313" key="1">
    <source>
        <dbReference type="EMBL" id="KAF2401193.1"/>
    </source>
</evidence>
<protein>
    <submittedName>
        <fullName evidence="1">Uncharacterized protein</fullName>
    </submittedName>
</protein>
<sequence>MSTGFPPRSLDPPTEFNVFAKFLRRHLATPVADPPLPIDRIQMAPYEIRVEIYKAVLICHKRCCRGTKKKYRRWVSLAPAHPRLHAYRKLSSKGKWRARYQQSDAWSGESADAVAHFPCQRTIDRTVEEKDFPEGTLTTALLQFVWEDQVLCLPDTYEGQHEMVYEFLEVLFREYHFGIHLIHLPRWMNSFRAPSKTTDHLRNLTIGVEKKGVGGFPLHYIWIFLQEHPWCKVRFRCGHPHRVPCPHTYDADFCPHPTLAQWFRERIPDEPGQVVGRGLAKQYHPFVHDDVCYQFVSYHWGQRFSAVLSWEGLKKHFFPELEEKMSPYDDEKTWCEFLGIDTHHKITICL</sequence>
<evidence type="ECO:0000313" key="2">
    <source>
        <dbReference type="Proteomes" id="UP000799640"/>
    </source>
</evidence>
<dbReference type="AlphaFoldDB" id="A0A6G1HYQ8"/>
<organism evidence="1 2">
    <name type="scientific">Trichodelitschia bisporula</name>
    <dbReference type="NCBI Taxonomy" id="703511"/>
    <lineage>
        <taxon>Eukaryota</taxon>
        <taxon>Fungi</taxon>
        <taxon>Dikarya</taxon>
        <taxon>Ascomycota</taxon>
        <taxon>Pezizomycotina</taxon>
        <taxon>Dothideomycetes</taxon>
        <taxon>Dothideomycetes incertae sedis</taxon>
        <taxon>Phaeotrichales</taxon>
        <taxon>Phaeotrichaceae</taxon>
        <taxon>Trichodelitschia</taxon>
    </lineage>
</organism>
<name>A0A6G1HYQ8_9PEZI</name>
<gene>
    <name evidence="1" type="ORF">EJ06DRAFT_555805</name>
</gene>
<dbReference type="EMBL" id="ML996693">
    <property type="protein sequence ID" value="KAF2401193.1"/>
    <property type="molecule type" value="Genomic_DNA"/>
</dbReference>
<reference evidence="1" key="1">
    <citation type="journal article" date="2020" name="Stud. Mycol.">
        <title>101 Dothideomycetes genomes: a test case for predicting lifestyles and emergence of pathogens.</title>
        <authorList>
            <person name="Haridas S."/>
            <person name="Albert R."/>
            <person name="Binder M."/>
            <person name="Bloem J."/>
            <person name="Labutti K."/>
            <person name="Salamov A."/>
            <person name="Andreopoulos B."/>
            <person name="Baker S."/>
            <person name="Barry K."/>
            <person name="Bills G."/>
            <person name="Bluhm B."/>
            <person name="Cannon C."/>
            <person name="Castanera R."/>
            <person name="Culley D."/>
            <person name="Daum C."/>
            <person name="Ezra D."/>
            <person name="Gonzalez J."/>
            <person name="Henrissat B."/>
            <person name="Kuo A."/>
            <person name="Liang C."/>
            <person name="Lipzen A."/>
            <person name="Lutzoni F."/>
            <person name="Magnuson J."/>
            <person name="Mondo S."/>
            <person name="Nolan M."/>
            <person name="Ohm R."/>
            <person name="Pangilinan J."/>
            <person name="Park H.-J."/>
            <person name="Ramirez L."/>
            <person name="Alfaro M."/>
            <person name="Sun H."/>
            <person name="Tritt A."/>
            <person name="Yoshinaga Y."/>
            <person name="Zwiers L.-H."/>
            <person name="Turgeon B."/>
            <person name="Goodwin S."/>
            <person name="Spatafora J."/>
            <person name="Crous P."/>
            <person name="Grigoriev I."/>
        </authorList>
    </citation>
    <scope>NUCLEOTIDE SEQUENCE</scope>
    <source>
        <strain evidence="1">CBS 262.69</strain>
    </source>
</reference>
<dbReference type="Proteomes" id="UP000799640">
    <property type="component" value="Unassembled WGS sequence"/>
</dbReference>
<accession>A0A6G1HYQ8</accession>
<proteinExistence type="predicted"/>
<keyword evidence="2" id="KW-1185">Reference proteome</keyword>